<keyword evidence="1" id="KW-0812">Transmembrane</keyword>
<dbReference type="Proteomes" id="UP000594632">
    <property type="component" value="Chromosome"/>
</dbReference>
<dbReference type="EMBL" id="CP050869">
    <property type="protein sequence ID" value="QPG51344.1"/>
    <property type="molecule type" value="Genomic_DNA"/>
</dbReference>
<feature type="transmembrane region" description="Helical" evidence="1">
    <location>
        <begin position="67"/>
        <end position="87"/>
    </location>
</feature>
<dbReference type="AlphaFoldDB" id="A0A7S9NSS5"/>
<feature type="transmembrane region" description="Helical" evidence="1">
    <location>
        <begin position="6"/>
        <end position="26"/>
    </location>
</feature>
<feature type="transmembrane region" description="Helical" evidence="1">
    <location>
        <begin position="38"/>
        <end position="61"/>
    </location>
</feature>
<evidence type="ECO:0000313" key="3">
    <source>
        <dbReference type="Proteomes" id="UP000594632"/>
    </source>
</evidence>
<keyword evidence="1" id="KW-1133">Transmembrane helix</keyword>
<evidence type="ECO:0000256" key="1">
    <source>
        <dbReference type="SAM" id="Phobius"/>
    </source>
</evidence>
<keyword evidence="1" id="KW-0472">Membrane</keyword>
<gene>
    <name evidence="2" type="ORF">HFC64_16410</name>
</gene>
<organism evidence="2 3">
    <name type="scientific">Saccharolobus solfataricus</name>
    <name type="common">Sulfolobus solfataricus</name>
    <dbReference type="NCBI Taxonomy" id="2287"/>
    <lineage>
        <taxon>Archaea</taxon>
        <taxon>Thermoproteota</taxon>
        <taxon>Thermoprotei</taxon>
        <taxon>Sulfolobales</taxon>
        <taxon>Sulfolobaceae</taxon>
        <taxon>Saccharolobus</taxon>
    </lineage>
</organism>
<sequence>MPYTPTYFVIIYSIAAIIIALVLIYKTKALKKFTTLDYVYMGVGGALVAVLDHIIGDAIFIPSPFYPWINLPVFFRVLTAFIVISLIRKFGGGMITMGVYDIISDFIHYSFGGEPLWLLEDIITYGLMADISVLATRGNLFLSKSQWLNAIEGGVLGFSWSFVHPFLTYGFIAPLVFGFVPNPNRVFFLFETYAIGLTIIGAITALIANRVIKLIS</sequence>
<evidence type="ECO:0000313" key="2">
    <source>
        <dbReference type="EMBL" id="QPG51344.1"/>
    </source>
</evidence>
<protein>
    <submittedName>
        <fullName evidence="2">Uncharacterized protein</fullName>
    </submittedName>
</protein>
<feature type="transmembrane region" description="Helical" evidence="1">
    <location>
        <begin position="186"/>
        <end position="208"/>
    </location>
</feature>
<feature type="transmembrane region" description="Helical" evidence="1">
    <location>
        <begin position="154"/>
        <end position="180"/>
    </location>
</feature>
<accession>A0A7S9NSS5</accession>
<name>A0A7S9NSS5_SACSO</name>
<reference evidence="2 3" key="1">
    <citation type="journal article" date="2020" name="Nat. Commun.">
        <title>The structures of two archaeal type IV pili illuminate evolutionary relationships.</title>
        <authorList>
            <person name="Wang F."/>
            <person name="Baquero D.P."/>
            <person name="Su Z."/>
            <person name="Beltran L.C."/>
            <person name="Prangishvili D."/>
            <person name="Krupovic M."/>
            <person name="Egelman E.H."/>
        </authorList>
    </citation>
    <scope>NUCLEOTIDE SEQUENCE [LARGE SCALE GENOMIC DNA]</scope>
    <source>
        <strain evidence="2 3">POZ149</strain>
    </source>
</reference>
<proteinExistence type="predicted"/>